<sequence>MPAGTVFMYHAKDRVVDVPLAETSGKRGGIHNSLTRLMIKPSHLIGGYAQLTFAFNYLGPTGNQRDEITVIRRRSQDVEY</sequence>
<dbReference type="SUPFAM" id="SSF50692">
    <property type="entry name" value="ADC-like"/>
    <property type="match status" value="1"/>
</dbReference>
<proteinExistence type="predicted"/>
<protein>
    <submittedName>
        <fullName evidence="1">Unannotated protein</fullName>
    </submittedName>
</protein>
<organism evidence="1">
    <name type="scientific">freshwater metagenome</name>
    <dbReference type="NCBI Taxonomy" id="449393"/>
    <lineage>
        <taxon>unclassified sequences</taxon>
        <taxon>metagenomes</taxon>
        <taxon>ecological metagenomes</taxon>
    </lineage>
</organism>
<gene>
    <name evidence="1" type="ORF">UFOPK2662_00965</name>
</gene>
<name>A0A6J6RPL3_9ZZZZ</name>
<dbReference type="AlphaFoldDB" id="A0A6J6RPL3"/>
<dbReference type="InterPro" id="IPR009010">
    <property type="entry name" value="Asp_de-COase-like_dom_sf"/>
</dbReference>
<dbReference type="Gene3D" id="3.40.50.12440">
    <property type="match status" value="1"/>
</dbReference>
<accession>A0A6J6RPL3</accession>
<evidence type="ECO:0000313" key="1">
    <source>
        <dbReference type="EMBL" id="CAB4724396.1"/>
    </source>
</evidence>
<dbReference type="EMBL" id="CAEZYI010000061">
    <property type="protein sequence ID" value="CAB4724396.1"/>
    <property type="molecule type" value="Genomic_DNA"/>
</dbReference>
<reference evidence="1" key="1">
    <citation type="submission" date="2020-05" db="EMBL/GenBank/DDBJ databases">
        <authorList>
            <person name="Chiriac C."/>
            <person name="Salcher M."/>
            <person name="Ghai R."/>
            <person name="Kavagutti S V."/>
        </authorList>
    </citation>
    <scope>NUCLEOTIDE SEQUENCE</scope>
</reference>